<dbReference type="STRING" id="484019.THA_1481"/>
<dbReference type="Pfam" id="PF03551">
    <property type="entry name" value="PadR"/>
    <property type="match status" value="1"/>
</dbReference>
<dbReference type="PANTHER" id="PTHR33169:SF14">
    <property type="entry name" value="TRANSCRIPTIONAL REGULATOR RV3488"/>
    <property type="match status" value="1"/>
</dbReference>
<dbReference type="InterPro" id="IPR005149">
    <property type="entry name" value="Tscrpt_reg_PadR_N"/>
</dbReference>
<dbReference type="EMBL" id="CP001185">
    <property type="protein sequence ID" value="ACJ75924.1"/>
    <property type="molecule type" value="Genomic_DNA"/>
</dbReference>
<evidence type="ECO:0000259" key="1">
    <source>
        <dbReference type="Pfam" id="PF03551"/>
    </source>
</evidence>
<dbReference type="OrthoDB" id="9808017at2"/>
<dbReference type="InterPro" id="IPR052509">
    <property type="entry name" value="Metal_resp_DNA-bind_regulator"/>
</dbReference>
<protein>
    <submittedName>
        <fullName evidence="2">Transcriptional regulator, PadR family</fullName>
    </submittedName>
</protein>
<organism evidence="2 3">
    <name type="scientific">Thermosipho africanus (strain TCF52B)</name>
    <dbReference type="NCBI Taxonomy" id="484019"/>
    <lineage>
        <taxon>Bacteria</taxon>
        <taxon>Thermotogati</taxon>
        <taxon>Thermotogota</taxon>
        <taxon>Thermotogae</taxon>
        <taxon>Thermotogales</taxon>
        <taxon>Fervidobacteriaceae</taxon>
        <taxon>Thermosipho</taxon>
    </lineage>
</organism>
<proteinExistence type="predicted"/>
<evidence type="ECO:0000313" key="3">
    <source>
        <dbReference type="Proteomes" id="UP000002453"/>
    </source>
</evidence>
<evidence type="ECO:0000313" key="2">
    <source>
        <dbReference type="EMBL" id="ACJ75924.1"/>
    </source>
</evidence>
<dbReference type="HOGENOM" id="CLU_063440_5_2_0"/>
<dbReference type="Gene3D" id="1.10.10.10">
    <property type="entry name" value="Winged helix-like DNA-binding domain superfamily/Winged helix DNA-binding domain"/>
    <property type="match status" value="1"/>
</dbReference>
<reference evidence="2 3" key="1">
    <citation type="journal article" date="2009" name="J. Bacteriol.">
        <title>The genome of Thermosipho africanus TCF52B: lateral genetic connections to the Firmicutes and Archaea.</title>
        <authorList>
            <person name="Nesboe C.L."/>
            <person name="Bapteste E."/>
            <person name="Curtis B."/>
            <person name="Dahle H."/>
            <person name="Lopez P."/>
            <person name="Macleod D."/>
            <person name="Dlutek M."/>
            <person name="Bowman S."/>
            <person name="Zhaxybayeva O."/>
            <person name="Birkeland N.-K."/>
            <person name="Doolittle W.F."/>
        </authorList>
    </citation>
    <scope>NUCLEOTIDE SEQUENCE [LARGE SCALE GENOMIC DNA]</scope>
    <source>
        <strain evidence="2 3">TCF52B</strain>
    </source>
</reference>
<dbReference type="SUPFAM" id="SSF46785">
    <property type="entry name" value="Winged helix' DNA-binding domain"/>
    <property type="match status" value="1"/>
</dbReference>
<accession>B7ID47</accession>
<dbReference type="Proteomes" id="UP000002453">
    <property type="component" value="Chromosome"/>
</dbReference>
<sequence>MGRFRKTFIEPFVLLIIAQSPLHGYEIANKLLEFGIELTGLGQMGNLYRILSKLEEEGLLRFEWDNTNQGPSKKVYYITPKGLEYLAKSVEELEKINNTISRFIIEAKKLIDM</sequence>
<dbReference type="RefSeq" id="WP_004101963.1">
    <property type="nucleotide sequence ID" value="NC_011653.1"/>
</dbReference>
<dbReference type="PANTHER" id="PTHR33169">
    <property type="entry name" value="PADR-FAMILY TRANSCRIPTIONAL REGULATOR"/>
    <property type="match status" value="1"/>
</dbReference>
<gene>
    <name evidence="2" type="ordered locus">THA_1481</name>
</gene>
<dbReference type="InterPro" id="IPR036390">
    <property type="entry name" value="WH_DNA-bd_sf"/>
</dbReference>
<dbReference type="AlphaFoldDB" id="B7ID47"/>
<dbReference type="eggNOG" id="COG1695">
    <property type="taxonomic scope" value="Bacteria"/>
</dbReference>
<dbReference type="InterPro" id="IPR036388">
    <property type="entry name" value="WH-like_DNA-bd_sf"/>
</dbReference>
<dbReference type="KEGG" id="taf:THA_1481"/>
<feature type="domain" description="Transcription regulator PadR N-terminal" evidence="1">
    <location>
        <begin position="13"/>
        <end position="87"/>
    </location>
</feature>
<name>B7ID47_THEAB</name>
<keyword evidence="3" id="KW-1185">Reference proteome</keyword>